<comment type="caution">
    <text evidence="1">The sequence shown here is derived from an EMBL/GenBank/DDBJ whole genome shotgun (WGS) entry which is preliminary data.</text>
</comment>
<evidence type="ECO:0000313" key="2">
    <source>
        <dbReference type="Proteomes" id="UP000603457"/>
    </source>
</evidence>
<dbReference type="Proteomes" id="UP000603457">
    <property type="component" value="Unassembled WGS sequence"/>
</dbReference>
<reference evidence="1 2" key="1">
    <citation type="journal article" date="2020" name="ISME J.">
        <title>Comparative genomics reveals insights into cyanobacterial evolution and habitat adaptation.</title>
        <authorList>
            <person name="Chen M.Y."/>
            <person name="Teng W.K."/>
            <person name="Zhao L."/>
            <person name="Hu C.X."/>
            <person name="Zhou Y.K."/>
            <person name="Han B.P."/>
            <person name="Song L.R."/>
            <person name="Shu W.S."/>
        </authorList>
    </citation>
    <scope>NUCLEOTIDE SEQUENCE [LARGE SCALE GENOMIC DNA]</scope>
    <source>
        <strain evidence="1 2">FACHB-130</strain>
    </source>
</reference>
<accession>A0ABR8FPW1</accession>
<evidence type="ECO:0000313" key="1">
    <source>
        <dbReference type="EMBL" id="MBD2593361.1"/>
    </source>
</evidence>
<gene>
    <name evidence="1" type="ORF">H6G74_03335</name>
</gene>
<name>A0ABR8FPW1_9NOSO</name>
<sequence>MFTRTELEVLTVQQLKTLCLRYGLRLMASGAYKDNYISTLMAFPLLAIQQIEDGEGLRLPTFEMLQHLGTTLDQMGQSTDHQAALIKASLEGKCMPAPQRWEQEKLLNRYYAKGHLEQAITLLGIQ</sequence>
<proteinExistence type="predicted"/>
<protein>
    <submittedName>
        <fullName evidence="1">Uncharacterized protein</fullName>
    </submittedName>
</protein>
<keyword evidence="2" id="KW-1185">Reference proteome</keyword>
<organism evidence="1 2">
    <name type="scientific">Nostoc spongiaeforme FACHB-130</name>
    <dbReference type="NCBI Taxonomy" id="1357510"/>
    <lineage>
        <taxon>Bacteria</taxon>
        <taxon>Bacillati</taxon>
        <taxon>Cyanobacteriota</taxon>
        <taxon>Cyanophyceae</taxon>
        <taxon>Nostocales</taxon>
        <taxon>Nostocaceae</taxon>
        <taxon>Nostoc</taxon>
    </lineage>
</organism>
<dbReference type="EMBL" id="JACJTB010000002">
    <property type="protein sequence ID" value="MBD2593361.1"/>
    <property type="molecule type" value="Genomic_DNA"/>
</dbReference>